<name>A0A840YRD7_9SPHN</name>
<dbReference type="Pfam" id="PF10091">
    <property type="entry name" value="Glycoamylase"/>
    <property type="match status" value="1"/>
</dbReference>
<dbReference type="EMBL" id="JACIJF010000012">
    <property type="protein sequence ID" value="MBB5712052.1"/>
    <property type="molecule type" value="Genomic_DNA"/>
</dbReference>
<proteinExistence type="predicted"/>
<dbReference type="AlphaFoldDB" id="A0A840YRD7"/>
<dbReference type="InterPro" id="IPR019282">
    <property type="entry name" value="Glycoamylase-like_cons_dom"/>
</dbReference>
<keyword evidence="4" id="KW-1185">Reference proteome</keyword>
<evidence type="ECO:0000256" key="1">
    <source>
        <dbReference type="SAM" id="SignalP"/>
    </source>
</evidence>
<feature type="chain" id="PRO_5032432153" description="Glycoamylase-like domain-containing protein" evidence="1">
    <location>
        <begin position="22"/>
        <end position="480"/>
    </location>
</feature>
<dbReference type="PROSITE" id="PS51318">
    <property type="entry name" value="TAT"/>
    <property type="match status" value="1"/>
</dbReference>
<sequence>MITRRSLLACTSLLVAGSAAGACTRPAAVPALPVPGAAPRLIDDVSERTFRFFWETTNPANGLAPDRWPSAGFCSIAAVGFALTAYPIGVERGWVSHQAAAQRTLTTLRFFWNAPQGPGARGTTGHKGFFYHFLDMEQGLRFGRTELSSVDTCLLLGGILFAAEFFDGTAAAEREIRDLAKKIYNRVDWRWMQARAPLVSMGWHPESGFIPSDWKGYNEAMLVYVLGMGAPDPARRLSRDAWKAWTATYPHSWRGEGQGRHLAFGPHFGHQYSHVWIDFRGVRDATMRAEGFDYFENSRRATYAQRDYAIGNPEGWKGYAADIWGLTACDGPLGGTHQLNGKPRQFRTYSARGPLGLPDEFDDGTLAPTAALGSIAFAPEIVIPCAQAMHARYGRRLYGKYGFLDSFNPTLAGAGLKVEKGVVDPELGWFNDEYLGIDQGPILAMIANYQDDLVWKHMRKSPAIRDGLLRAGFSGDRLIR</sequence>
<dbReference type="InterPro" id="IPR016883">
    <property type="entry name" value="UCP028431"/>
</dbReference>
<evidence type="ECO:0000313" key="3">
    <source>
        <dbReference type="EMBL" id="MBB5712052.1"/>
    </source>
</evidence>
<feature type="signal peptide" evidence="1">
    <location>
        <begin position="1"/>
        <end position="21"/>
    </location>
</feature>
<dbReference type="Proteomes" id="UP000527143">
    <property type="component" value="Unassembled WGS sequence"/>
</dbReference>
<dbReference type="PROSITE" id="PS51257">
    <property type="entry name" value="PROKAR_LIPOPROTEIN"/>
    <property type="match status" value="1"/>
</dbReference>
<dbReference type="Gene3D" id="1.50.10.140">
    <property type="match status" value="1"/>
</dbReference>
<keyword evidence="1" id="KW-0732">Signal</keyword>
<accession>A0A840YRD7</accession>
<feature type="domain" description="Glycoamylase-like" evidence="2">
    <location>
        <begin position="212"/>
        <end position="462"/>
    </location>
</feature>
<dbReference type="InterPro" id="IPR006311">
    <property type="entry name" value="TAT_signal"/>
</dbReference>
<reference evidence="3 4" key="1">
    <citation type="submission" date="2020-08" db="EMBL/GenBank/DDBJ databases">
        <title>Genomic Encyclopedia of Type Strains, Phase IV (KMG-IV): sequencing the most valuable type-strain genomes for metagenomic binning, comparative biology and taxonomic classification.</title>
        <authorList>
            <person name="Goeker M."/>
        </authorList>
    </citation>
    <scope>NUCLEOTIDE SEQUENCE [LARGE SCALE GENOMIC DNA]</scope>
    <source>
        <strain evidence="3 4">DSM 26736</strain>
    </source>
</reference>
<gene>
    <name evidence="3" type="ORF">FHT02_003308</name>
</gene>
<protein>
    <recommendedName>
        <fullName evidence="2">Glycoamylase-like domain-containing protein</fullName>
    </recommendedName>
</protein>
<evidence type="ECO:0000313" key="4">
    <source>
        <dbReference type="Proteomes" id="UP000527143"/>
    </source>
</evidence>
<comment type="caution">
    <text evidence="3">The sequence shown here is derived from an EMBL/GenBank/DDBJ whole genome shotgun (WGS) entry which is preliminary data.</text>
</comment>
<organism evidence="3 4">
    <name type="scientific">Sphingomonas xinjiangensis</name>
    <dbReference type="NCBI Taxonomy" id="643568"/>
    <lineage>
        <taxon>Bacteria</taxon>
        <taxon>Pseudomonadati</taxon>
        <taxon>Pseudomonadota</taxon>
        <taxon>Alphaproteobacteria</taxon>
        <taxon>Sphingomonadales</taxon>
        <taxon>Sphingomonadaceae</taxon>
        <taxon>Sphingomonas</taxon>
    </lineage>
</organism>
<evidence type="ECO:0000259" key="2">
    <source>
        <dbReference type="Pfam" id="PF10091"/>
    </source>
</evidence>
<dbReference type="PIRSF" id="PIRSF028431">
    <property type="entry name" value="UCP028431"/>
    <property type="match status" value="1"/>
</dbReference>